<comment type="catalytic activity">
    <reaction evidence="5">
        <text>L-homocysteine + H2O = 2-oxobutanoate + hydrogen sulfide + NH4(+) + H(+)</text>
        <dbReference type="Rhea" id="RHEA:14501"/>
        <dbReference type="ChEBI" id="CHEBI:15377"/>
        <dbReference type="ChEBI" id="CHEBI:15378"/>
        <dbReference type="ChEBI" id="CHEBI:16763"/>
        <dbReference type="ChEBI" id="CHEBI:28938"/>
        <dbReference type="ChEBI" id="CHEBI:29919"/>
        <dbReference type="ChEBI" id="CHEBI:58199"/>
        <dbReference type="EC" id="4.4.1.2"/>
    </reaction>
    <physiologicalReaction direction="left-to-right" evidence="5">
        <dbReference type="Rhea" id="RHEA:14502"/>
    </physiologicalReaction>
</comment>
<keyword evidence="9" id="KW-0808">Transferase</keyword>
<evidence type="ECO:0000256" key="8">
    <source>
        <dbReference type="RuleBase" id="RU362118"/>
    </source>
</evidence>
<evidence type="ECO:0000313" key="9">
    <source>
        <dbReference type="EMBL" id="MBC5582541.1"/>
    </source>
</evidence>
<evidence type="ECO:0000256" key="7">
    <source>
        <dbReference type="PIRSR" id="PIRSR001434-2"/>
    </source>
</evidence>
<dbReference type="GO" id="GO:0047982">
    <property type="term" value="F:homocysteine desulfhydrase activity"/>
    <property type="evidence" value="ECO:0007669"/>
    <property type="project" value="UniProtKB-EC"/>
</dbReference>
<comment type="similarity">
    <text evidence="8">Belongs to the trans-sulfuration enzymes family.</text>
</comment>
<dbReference type="RefSeq" id="WP_186888891.1">
    <property type="nucleotide sequence ID" value="NZ_JACONZ010000005.1"/>
</dbReference>
<comment type="catalytic activity">
    <reaction evidence="6">
        <text>L-methionine + H2O = methanethiol + 2-oxobutanoate + NH4(+)</text>
        <dbReference type="Rhea" id="RHEA:23800"/>
        <dbReference type="ChEBI" id="CHEBI:15377"/>
        <dbReference type="ChEBI" id="CHEBI:16007"/>
        <dbReference type="ChEBI" id="CHEBI:16763"/>
        <dbReference type="ChEBI" id="CHEBI:28938"/>
        <dbReference type="ChEBI" id="CHEBI:57844"/>
        <dbReference type="EC" id="4.4.1.11"/>
    </reaction>
    <physiologicalReaction direction="left-to-right" evidence="6">
        <dbReference type="Rhea" id="RHEA:23801"/>
    </physiologicalReaction>
</comment>
<proteinExistence type="inferred from homology"/>
<evidence type="ECO:0000256" key="3">
    <source>
        <dbReference type="ARBA" id="ARBA00047175"/>
    </source>
</evidence>
<keyword evidence="2 7" id="KW-0663">Pyridoxal phosphate</keyword>
<evidence type="ECO:0000313" key="10">
    <source>
        <dbReference type="Proteomes" id="UP000659630"/>
    </source>
</evidence>
<reference evidence="9" key="1">
    <citation type="submission" date="2020-08" db="EMBL/GenBank/DDBJ databases">
        <title>Genome public.</title>
        <authorList>
            <person name="Liu C."/>
            <person name="Sun Q."/>
        </authorList>
    </citation>
    <scope>NUCLEOTIDE SEQUENCE</scope>
    <source>
        <strain evidence="9">BX8</strain>
    </source>
</reference>
<dbReference type="InterPro" id="IPR015424">
    <property type="entry name" value="PyrdxlP-dep_Trfase"/>
</dbReference>
<dbReference type="PANTHER" id="PTHR11808:SF80">
    <property type="entry name" value="CYSTATHIONINE GAMMA-LYASE"/>
    <property type="match status" value="1"/>
</dbReference>
<dbReference type="EMBL" id="JACONZ010000005">
    <property type="protein sequence ID" value="MBC5582541.1"/>
    <property type="molecule type" value="Genomic_DNA"/>
</dbReference>
<sequence length="390" mass="42905">MSRYDTDFSKMDFATRAIKSGEGPDPVTRALNTPIYETTTYGYESTEEYDRMLAEGADWAPGVYIYSRTTNPTTVAMEKKVASLESAEDACICACGMAAVSNALFSTLNAGDHVVCSDDTFLCTSSMFADILPSKGIETSRVEILELENIEKAMRPNTKAVYLEVLSNPQLKLANIPAIAELAHAHGCKLIVDNTFLSPCVLRPLELGADIVVHSGTKYYVGHGDALCGIVAGRKEDIDRVRYYNDNLGTHISTFDAWLALRGTRTLALRVARQSENALALAKWFEARPEVDYVIYPGLESHKQHELATQLFHGGHFGGMLCVHLKGGYEEMAKFADSTTIPPIATSLGDVVTLMFPKKPYNNLIRLSVGCEDVNDLIADFEQAFNKMKE</sequence>
<gene>
    <name evidence="9" type="ORF">H8S23_13595</name>
</gene>
<dbReference type="InterPro" id="IPR000277">
    <property type="entry name" value="Cys/Met-Metab_PyrdxlP-dep_enz"/>
</dbReference>
<dbReference type="InterPro" id="IPR015421">
    <property type="entry name" value="PyrdxlP-dep_Trfase_major"/>
</dbReference>
<organism evidence="9 10">
    <name type="scientific">Anaerofilum hominis</name>
    <dbReference type="NCBI Taxonomy" id="2763016"/>
    <lineage>
        <taxon>Bacteria</taxon>
        <taxon>Bacillati</taxon>
        <taxon>Bacillota</taxon>
        <taxon>Clostridia</taxon>
        <taxon>Eubacteriales</taxon>
        <taxon>Oscillospiraceae</taxon>
        <taxon>Anaerofilum</taxon>
    </lineage>
</organism>
<dbReference type="EC" id="4.4.1.2" evidence="3"/>
<feature type="modified residue" description="N6-(pyridoxal phosphate)lysine" evidence="7">
    <location>
        <position position="218"/>
    </location>
</feature>
<dbReference type="AlphaFoldDB" id="A0A923REY4"/>
<keyword evidence="10" id="KW-1185">Reference proteome</keyword>
<evidence type="ECO:0000256" key="5">
    <source>
        <dbReference type="ARBA" id="ARBA00048780"/>
    </source>
</evidence>
<evidence type="ECO:0000256" key="6">
    <source>
        <dbReference type="ARBA" id="ARBA00052699"/>
    </source>
</evidence>
<comment type="cofactor">
    <cofactor evidence="1 8">
        <name>pyridoxal 5'-phosphate</name>
        <dbReference type="ChEBI" id="CHEBI:597326"/>
    </cofactor>
</comment>
<dbReference type="CDD" id="cd00614">
    <property type="entry name" value="CGS_like"/>
    <property type="match status" value="1"/>
</dbReference>
<evidence type="ECO:0000256" key="2">
    <source>
        <dbReference type="ARBA" id="ARBA00022898"/>
    </source>
</evidence>
<dbReference type="GO" id="GO:0019346">
    <property type="term" value="P:transsulfuration"/>
    <property type="evidence" value="ECO:0007669"/>
    <property type="project" value="InterPro"/>
</dbReference>
<protein>
    <recommendedName>
        <fullName evidence="3">homocysteine desulfhydrase</fullName>
        <ecNumber evidence="3">4.4.1.2</ecNumber>
    </recommendedName>
    <alternativeName>
        <fullName evidence="4">Homocysteine desulfhydrase</fullName>
    </alternativeName>
</protein>
<accession>A0A923REY4</accession>
<dbReference type="Gene3D" id="3.40.640.10">
    <property type="entry name" value="Type I PLP-dependent aspartate aminotransferase-like (Major domain)"/>
    <property type="match status" value="1"/>
</dbReference>
<dbReference type="GO" id="GO:0016740">
    <property type="term" value="F:transferase activity"/>
    <property type="evidence" value="ECO:0007669"/>
    <property type="project" value="UniProtKB-KW"/>
</dbReference>
<dbReference type="Pfam" id="PF01053">
    <property type="entry name" value="Cys_Met_Meta_PP"/>
    <property type="match status" value="1"/>
</dbReference>
<comment type="caution">
    <text evidence="9">The sequence shown here is derived from an EMBL/GenBank/DDBJ whole genome shotgun (WGS) entry which is preliminary data.</text>
</comment>
<dbReference type="PIRSF" id="PIRSF001434">
    <property type="entry name" value="CGS"/>
    <property type="match status" value="1"/>
</dbReference>
<dbReference type="Proteomes" id="UP000659630">
    <property type="component" value="Unassembled WGS sequence"/>
</dbReference>
<name>A0A923REY4_9FIRM</name>
<dbReference type="SUPFAM" id="SSF53383">
    <property type="entry name" value="PLP-dependent transferases"/>
    <property type="match status" value="1"/>
</dbReference>
<dbReference type="FunFam" id="3.40.640.10:FF:000046">
    <property type="entry name" value="Cystathionine gamma-lyase"/>
    <property type="match status" value="1"/>
</dbReference>
<dbReference type="GO" id="GO:0005737">
    <property type="term" value="C:cytoplasm"/>
    <property type="evidence" value="ECO:0007669"/>
    <property type="project" value="TreeGrafter"/>
</dbReference>
<dbReference type="InterPro" id="IPR015422">
    <property type="entry name" value="PyrdxlP-dep_Trfase_small"/>
</dbReference>
<dbReference type="PANTHER" id="PTHR11808">
    <property type="entry name" value="TRANS-SULFURATION ENZYME FAMILY MEMBER"/>
    <property type="match status" value="1"/>
</dbReference>
<evidence type="ECO:0000256" key="4">
    <source>
        <dbReference type="ARBA" id="ARBA00047199"/>
    </source>
</evidence>
<evidence type="ECO:0000256" key="1">
    <source>
        <dbReference type="ARBA" id="ARBA00001933"/>
    </source>
</evidence>
<dbReference type="Gene3D" id="3.90.1150.10">
    <property type="entry name" value="Aspartate Aminotransferase, domain 1"/>
    <property type="match status" value="1"/>
</dbReference>
<dbReference type="GO" id="GO:0018826">
    <property type="term" value="F:methionine gamma-lyase activity"/>
    <property type="evidence" value="ECO:0007669"/>
    <property type="project" value="UniProtKB-EC"/>
</dbReference>
<dbReference type="GO" id="GO:0030170">
    <property type="term" value="F:pyridoxal phosphate binding"/>
    <property type="evidence" value="ECO:0007669"/>
    <property type="project" value="InterPro"/>
</dbReference>